<evidence type="ECO:0000256" key="6">
    <source>
        <dbReference type="ARBA" id="ARBA00023015"/>
    </source>
</evidence>
<dbReference type="Proteomes" id="UP000193380">
    <property type="component" value="Unassembled WGS sequence"/>
</dbReference>
<evidence type="ECO:0000256" key="3">
    <source>
        <dbReference type="ARBA" id="ARBA00022490"/>
    </source>
</evidence>
<evidence type="ECO:0000313" key="12">
    <source>
        <dbReference type="Proteomes" id="UP000193380"/>
    </source>
</evidence>
<dbReference type="SUPFAM" id="SSF49417">
    <property type="entry name" value="p53-like transcription factors"/>
    <property type="match status" value="1"/>
</dbReference>
<evidence type="ECO:0000256" key="8">
    <source>
        <dbReference type="ARBA" id="ARBA00023163"/>
    </source>
</evidence>
<feature type="domain" description="STAT transcription factor DNA-binding" evidence="10">
    <location>
        <begin position="2"/>
        <end position="98"/>
    </location>
</feature>
<reference evidence="11" key="1">
    <citation type="journal article" date="2014" name="Nat. Commun.">
        <title>The rainbow trout genome provides novel insights into evolution after whole-genome duplication in vertebrates.</title>
        <authorList>
            <person name="Berthelot C."/>
            <person name="Brunet F."/>
            <person name="Chalopin D."/>
            <person name="Juanchich A."/>
            <person name="Bernard M."/>
            <person name="Noel B."/>
            <person name="Bento P."/>
            <person name="Da Silva C."/>
            <person name="Labadie K."/>
            <person name="Alberti A."/>
            <person name="Aury J.M."/>
            <person name="Louis A."/>
            <person name="Dehais P."/>
            <person name="Bardou P."/>
            <person name="Montfort J."/>
            <person name="Klopp C."/>
            <person name="Cabau C."/>
            <person name="Gaspin C."/>
            <person name="Thorgaard G.H."/>
            <person name="Boussaha M."/>
            <person name="Quillet E."/>
            <person name="Guyomard R."/>
            <person name="Galiana D."/>
            <person name="Bobe J."/>
            <person name="Volff J.N."/>
            <person name="Genet C."/>
            <person name="Wincker P."/>
            <person name="Jaillon O."/>
            <person name="Roest Crollius H."/>
            <person name="Guiguen Y."/>
        </authorList>
    </citation>
    <scope>NUCLEOTIDE SEQUENCE [LARGE SCALE GENOMIC DNA]</scope>
</reference>
<evidence type="ECO:0000313" key="11">
    <source>
        <dbReference type="EMBL" id="CDQ94839.1"/>
    </source>
</evidence>
<keyword evidence="8" id="KW-0804">Transcription</keyword>
<evidence type="ECO:0000256" key="4">
    <source>
        <dbReference type="ARBA" id="ARBA00022553"/>
    </source>
</evidence>
<evidence type="ECO:0000259" key="10">
    <source>
        <dbReference type="Pfam" id="PF02864"/>
    </source>
</evidence>
<dbReference type="InterPro" id="IPR012345">
    <property type="entry name" value="STAT_TF_DNA-bd_N"/>
</dbReference>
<keyword evidence="5" id="KW-0727">SH2 domain</keyword>
<sequence>MNPPQVKATIISEQQAKALLKNENTRNDSSGEILNNNCVMEYHQATGTLSANFRNMSLKRIKRSDRRGAESVTEEKFTILFESQFSVGGNELVFQVKVRTDNLVPDLFVLFCQLLSIQHTQA</sequence>
<dbReference type="Gene3D" id="2.60.40.630">
    <property type="entry name" value="STAT transcription factor, DNA-binding domain"/>
    <property type="match status" value="1"/>
</dbReference>
<accession>A0A060YZE5</accession>
<gene>
    <name evidence="11" type="ORF">GSONMT00022054001</name>
</gene>
<keyword evidence="3" id="KW-0963">Cytoplasm</keyword>
<evidence type="ECO:0000256" key="5">
    <source>
        <dbReference type="ARBA" id="ARBA00022999"/>
    </source>
</evidence>
<dbReference type="InterPro" id="IPR001217">
    <property type="entry name" value="STAT"/>
</dbReference>
<dbReference type="InterPro" id="IPR008967">
    <property type="entry name" value="p53-like_TF_DNA-bd_sf"/>
</dbReference>
<organism evidence="11 12">
    <name type="scientific">Oncorhynchus mykiss</name>
    <name type="common">Rainbow trout</name>
    <name type="synonym">Salmo gairdneri</name>
    <dbReference type="NCBI Taxonomy" id="8022"/>
    <lineage>
        <taxon>Eukaryota</taxon>
        <taxon>Metazoa</taxon>
        <taxon>Chordata</taxon>
        <taxon>Craniata</taxon>
        <taxon>Vertebrata</taxon>
        <taxon>Euteleostomi</taxon>
        <taxon>Actinopterygii</taxon>
        <taxon>Neopterygii</taxon>
        <taxon>Teleostei</taxon>
        <taxon>Protacanthopterygii</taxon>
        <taxon>Salmoniformes</taxon>
        <taxon>Salmonidae</taxon>
        <taxon>Salmoninae</taxon>
        <taxon>Oncorhynchus</taxon>
    </lineage>
</organism>
<evidence type="ECO:0000256" key="1">
    <source>
        <dbReference type="ARBA" id="ARBA00004123"/>
    </source>
</evidence>
<dbReference type="Pfam" id="PF02864">
    <property type="entry name" value="STAT_bind"/>
    <property type="match status" value="1"/>
</dbReference>
<keyword evidence="4" id="KW-0597">Phosphoprotein</keyword>
<comment type="subcellular location">
    <subcellularLocation>
        <location evidence="2">Cytoplasm</location>
    </subcellularLocation>
    <subcellularLocation>
        <location evidence="1">Nucleus</location>
    </subcellularLocation>
</comment>
<keyword evidence="6" id="KW-0805">Transcription regulation</keyword>
<dbReference type="STRING" id="8022.A0A060YZE5"/>
<evidence type="ECO:0000256" key="9">
    <source>
        <dbReference type="ARBA" id="ARBA00023242"/>
    </source>
</evidence>
<protein>
    <recommendedName>
        <fullName evidence="10">STAT transcription factor DNA-binding domain-containing protein</fullName>
    </recommendedName>
</protein>
<dbReference type="GO" id="GO:0003700">
    <property type="term" value="F:DNA-binding transcription factor activity"/>
    <property type="evidence" value="ECO:0007669"/>
    <property type="project" value="InterPro"/>
</dbReference>
<dbReference type="EMBL" id="FR918756">
    <property type="protein sequence ID" value="CDQ94839.1"/>
    <property type="molecule type" value="Genomic_DNA"/>
</dbReference>
<dbReference type="GO" id="GO:0005737">
    <property type="term" value="C:cytoplasm"/>
    <property type="evidence" value="ECO:0007669"/>
    <property type="project" value="UniProtKB-SubCell"/>
</dbReference>
<keyword evidence="7" id="KW-0238">DNA-binding</keyword>
<dbReference type="GO" id="GO:0007165">
    <property type="term" value="P:signal transduction"/>
    <property type="evidence" value="ECO:0007669"/>
    <property type="project" value="InterPro"/>
</dbReference>
<dbReference type="PaxDb" id="8022-A0A060YZE5"/>
<evidence type="ECO:0000256" key="7">
    <source>
        <dbReference type="ARBA" id="ARBA00023125"/>
    </source>
</evidence>
<reference evidence="11" key="2">
    <citation type="submission" date="2014-03" db="EMBL/GenBank/DDBJ databases">
        <authorList>
            <person name="Genoscope - CEA"/>
        </authorList>
    </citation>
    <scope>NUCLEOTIDE SEQUENCE</scope>
</reference>
<dbReference type="GO" id="GO:0005634">
    <property type="term" value="C:nucleus"/>
    <property type="evidence" value="ECO:0007669"/>
    <property type="project" value="UniProtKB-SubCell"/>
</dbReference>
<evidence type="ECO:0000256" key="2">
    <source>
        <dbReference type="ARBA" id="ARBA00004496"/>
    </source>
</evidence>
<dbReference type="GO" id="GO:0003677">
    <property type="term" value="F:DNA binding"/>
    <property type="evidence" value="ECO:0007669"/>
    <property type="project" value="UniProtKB-KW"/>
</dbReference>
<dbReference type="PANTHER" id="PTHR11801">
    <property type="entry name" value="SIGNAL TRANSDUCER AND ACTIVATOR OF TRANSCRIPTION"/>
    <property type="match status" value="1"/>
</dbReference>
<name>A0A060YZE5_ONCMY</name>
<dbReference type="InterPro" id="IPR013801">
    <property type="entry name" value="STAT_TF_DNA-bd"/>
</dbReference>
<proteinExistence type="predicted"/>
<dbReference type="AlphaFoldDB" id="A0A060YZE5"/>
<keyword evidence="9" id="KW-0539">Nucleus</keyword>